<reference evidence="1 2" key="1">
    <citation type="journal article" date="2016" name="Sci. Rep.">
        <title>Metabolic traits of an uncultured archaeal lineage -MSBL1- from brine pools of the Red Sea.</title>
        <authorList>
            <person name="Mwirichia R."/>
            <person name="Alam I."/>
            <person name="Rashid M."/>
            <person name="Vinu M."/>
            <person name="Ba-Alawi W."/>
            <person name="Anthony Kamau A."/>
            <person name="Kamanda Ngugi D."/>
            <person name="Goker M."/>
            <person name="Klenk H.P."/>
            <person name="Bajic V."/>
            <person name="Stingl U."/>
        </authorList>
    </citation>
    <scope>NUCLEOTIDE SEQUENCE [LARGE SCALE GENOMIC DNA]</scope>
    <source>
        <strain evidence="1">SCGC-AAA261C02</strain>
    </source>
</reference>
<dbReference type="AlphaFoldDB" id="A0A133UYE3"/>
<evidence type="ECO:0000313" key="2">
    <source>
        <dbReference type="Proteomes" id="UP000070520"/>
    </source>
</evidence>
<dbReference type="Proteomes" id="UP000070520">
    <property type="component" value="Unassembled WGS sequence"/>
</dbReference>
<accession>A0A133UYE3</accession>
<protein>
    <submittedName>
        <fullName evidence="1">Uncharacterized protein</fullName>
    </submittedName>
</protein>
<name>A0A133UYE3_9EURY</name>
<comment type="caution">
    <text evidence="1">The sequence shown here is derived from an EMBL/GenBank/DDBJ whole genome shotgun (WGS) entry which is preliminary data.</text>
</comment>
<gene>
    <name evidence="1" type="ORF">AKJ42_03530</name>
</gene>
<organism evidence="1 2">
    <name type="scientific">candidate division MSBL1 archaeon SCGC-AAA261C02</name>
    <dbReference type="NCBI Taxonomy" id="1698272"/>
    <lineage>
        <taxon>Archaea</taxon>
        <taxon>Methanobacteriati</taxon>
        <taxon>Methanobacteriota</taxon>
        <taxon>candidate division MSBL1</taxon>
    </lineage>
</organism>
<proteinExistence type="predicted"/>
<sequence>DGLKFLRLIGLEVTDFAPGWWSWNQDTVRACKDLGIKYFHLLRGRERRGNVRGIKLVVVNNYCHDFNL</sequence>
<feature type="non-terminal residue" evidence="1">
    <location>
        <position position="1"/>
    </location>
</feature>
<keyword evidence="2" id="KW-1185">Reference proteome</keyword>
<dbReference type="EMBL" id="LHXW01000059">
    <property type="protein sequence ID" value="KXA99220.1"/>
    <property type="molecule type" value="Genomic_DNA"/>
</dbReference>
<evidence type="ECO:0000313" key="1">
    <source>
        <dbReference type="EMBL" id="KXA99220.1"/>
    </source>
</evidence>